<dbReference type="PANTHER" id="PTHR30157">
    <property type="entry name" value="FERRIC REDUCTASE, NADPH-DEPENDENT"/>
    <property type="match status" value="1"/>
</dbReference>
<dbReference type="InterPro" id="IPR007037">
    <property type="entry name" value="SIP_rossman_dom"/>
</dbReference>
<evidence type="ECO:0000313" key="3">
    <source>
        <dbReference type="Proteomes" id="UP001501444"/>
    </source>
</evidence>
<dbReference type="Proteomes" id="UP001501444">
    <property type="component" value="Unassembled WGS sequence"/>
</dbReference>
<gene>
    <name evidence="2" type="ORF">GCM10010170_110030</name>
</gene>
<protein>
    <recommendedName>
        <fullName evidence="1">FAD-binding FR-type domain-containing protein</fullName>
    </recommendedName>
</protein>
<dbReference type="InterPro" id="IPR013113">
    <property type="entry name" value="SIP_FAD-bd"/>
</dbReference>
<name>A0ABP5V6K3_9ACTN</name>
<dbReference type="InterPro" id="IPR039261">
    <property type="entry name" value="FNR_nucleotide-bd"/>
</dbReference>
<dbReference type="Pfam" id="PF04954">
    <property type="entry name" value="SIP"/>
    <property type="match status" value="1"/>
</dbReference>
<dbReference type="PROSITE" id="PS51384">
    <property type="entry name" value="FAD_FR"/>
    <property type="match status" value="1"/>
</dbReference>
<feature type="domain" description="FAD-binding FR-type" evidence="1">
    <location>
        <begin position="2"/>
        <end position="107"/>
    </location>
</feature>
<accession>A0ABP5V6K3</accession>
<proteinExistence type="predicted"/>
<keyword evidence="3" id="KW-1185">Reference proteome</keyword>
<dbReference type="EMBL" id="BAAARV010000142">
    <property type="protein sequence ID" value="GAA2395319.1"/>
    <property type="molecule type" value="Genomic_DNA"/>
</dbReference>
<dbReference type="InterPro" id="IPR017938">
    <property type="entry name" value="Riboflavin_synthase-like_b-brl"/>
</dbReference>
<reference evidence="3" key="1">
    <citation type="journal article" date="2019" name="Int. J. Syst. Evol. Microbiol.">
        <title>The Global Catalogue of Microorganisms (GCM) 10K type strain sequencing project: providing services to taxonomists for standard genome sequencing and annotation.</title>
        <authorList>
            <consortium name="The Broad Institute Genomics Platform"/>
            <consortium name="The Broad Institute Genome Sequencing Center for Infectious Disease"/>
            <person name="Wu L."/>
            <person name="Ma J."/>
        </authorList>
    </citation>
    <scope>NUCLEOTIDE SEQUENCE [LARGE SCALE GENOMIC DNA]</scope>
    <source>
        <strain evidence="3">JCM 3272</strain>
    </source>
</reference>
<dbReference type="RefSeq" id="WP_344620787.1">
    <property type="nucleotide sequence ID" value="NZ_BAAARV010000142.1"/>
</dbReference>
<dbReference type="CDD" id="cd06193">
    <property type="entry name" value="siderophore_interacting"/>
    <property type="match status" value="1"/>
</dbReference>
<evidence type="ECO:0000313" key="2">
    <source>
        <dbReference type="EMBL" id="GAA2395319.1"/>
    </source>
</evidence>
<dbReference type="InterPro" id="IPR039374">
    <property type="entry name" value="SIP_fam"/>
</dbReference>
<dbReference type="Pfam" id="PF08021">
    <property type="entry name" value="FAD_binding_9"/>
    <property type="match status" value="1"/>
</dbReference>
<organism evidence="2 3">
    <name type="scientific">Dactylosporangium salmoneum</name>
    <dbReference type="NCBI Taxonomy" id="53361"/>
    <lineage>
        <taxon>Bacteria</taxon>
        <taxon>Bacillati</taxon>
        <taxon>Actinomycetota</taxon>
        <taxon>Actinomycetes</taxon>
        <taxon>Micromonosporales</taxon>
        <taxon>Micromonosporaceae</taxon>
        <taxon>Dactylosporangium</taxon>
    </lineage>
</organism>
<dbReference type="Gene3D" id="3.40.50.80">
    <property type="entry name" value="Nucleotide-binding domain of ferredoxin-NADP reductase (FNR) module"/>
    <property type="match status" value="1"/>
</dbReference>
<sequence length="231" mass="25293">MRLWERLFVRATVTETAAAGRFRRIRLRAAALGDAEWKAGQQVRVDVGPRGALGPLLRTYSVWDRAGDAIDLQVLLHGDGPGARWTAATEAGDEVLISRPKGDFVTRPAAYHLFVGEETASVAFGPMLRALPDGERPRSRAVVETADPGDRLALDGAVTWVQRDADSAADSKALLLAVQRLDLPEEPGQAYVAGEARTVQAVRQHLVRERGWPRRSVLTKPFWAPGKRGME</sequence>
<dbReference type="SUPFAM" id="SSF63380">
    <property type="entry name" value="Riboflavin synthase domain-like"/>
    <property type="match status" value="1"/>
</dbReference>
<dbReference type="PANTHER" id="PTHR30157:SF0">
    <property type="entry name" value="NADPH-DEPENDENT FERRIC-CHELATE REDUCTASE"/>
    <property type="match status" value="1"/>
</dbReference>
<comment type="caution">
    <text evidence="2">The sequence shown here is derived from an EMBL/GenBank/DDBJ whole genome shotgun (WGS) entry which is preliminary data.</text>
</comment>
<evidence type="ECO:0000259" key="1">
    <source>
        <dbReference type="PROSITE" id="PS51384"/>
    </source>
</evidence>
<dbReference type="InterPro" id="IPR017927">
    <property type="entry name" value="FAD-bd_FR_type"/>
</dbReference>
<dbReference type="Gene3D" id="2.40.30.10">
    <property type="entry name" value="Translation factors"/>
    <property type="match status" value="1"/>
</dbReference>